<organism evidence="1 2">
    <name type="scientific">Scutellospora calospora</name>
    <dbReference type="NCBI Taxonomy" id="85575"/>
    <lineage>
        <taxon>Eukaryota</taxon>
        <taxon>Fungi</taxon>
        <taxon>Fungi incertae sedis</taxon>
        <taxon>Mucoromycota</taxon>
        <taxon>Glomeromycotina</taxon>
        <taxon>Glomeromycetes</taxon>
        <taxon>Diversisporales</taxon>
        <taxon>Gigasporaceae</taxon>
        <taxon>Scutellospora</taxon>
    </lineage>
</organism>
<dbReference type="Proteomes" id="UP000789860">
    <property type="component" value="Unassembled WGS sequence"/>
</dbReference>
<name>A0ACA9M664_9GLOM</name>
<feature type="non-terminal residue" evidence="1">
    <location>
        <position position="1"/>
    </location>
</feature>
<sequence length="188" mass="21551">VYLKDFDEKLRKHNSPLTMDSATVATSGIVSTGSHGARCANSNTPDSSTQCLENRNYKLWVKTCKRTDLSVTENEAEANVVSVFQNFELKFGEYLYEFISKHPESTPFITHLLFNVGFHESEKIVQPPITIHYQAGIDNLPCMDLEFAFKINDDFSNVIEEFNYIIKRIYEMAADNKFPVYSNNKNKE</sequence>
<keyword evidence="2" id="KW-1185">Reference proteome</keyword>
<evidence type="ECO:0000313" key="2">
    <source>
        <dbReference type="Proteomes" id="UP000789860"/>
    </source>
</evidence>
<evidence type="ECO:0000313" key="1">
    <source>
        <dbReference type="EMBL" id="CAG8569747.1"/>
    </source>
</evidence>
<reference evidence="1" key="1">
    <citation type="submission" date="2021-06" db="EMBL/GenBank/DDBJ databases">
        <authorList>
            <person name="Kallberg Y."/>
            <person name="Tangrot J."/>
            <person name="Rosling A."/>
        </authorList>
    </citation>
    <scope>NUCLEOTIDE SEQUENCE</scope>
    <source>
        <strain evidence="1">AU212A</strain>
    </source>
</reference>
<dbReference type="EMBL" id="CAJVPM010010056">
    <property type="protein sequence ID" value="CAG8569747.1"/>
    <property type="molecule type" value="Genomic_DNA"/>
</dbReference>
<protein>
    <submittedName>
        <fullName evidence="1">4241_t:CDS:1</fullName>
    </submittedName>
</protein>
<proteinExistence type="predicted"/>
<accession>A0ACA9M664</accession>
<gene>
    <name evidence="1" type="ORF">SCALOS_LOCUS5808</name>
</gene>
<comment type="caution">
    <text evidence="1">The sequence shown here is derived from an EMBL/GenBank/DDBJ whole genome shotgun (WGS) entry which is preliminary data.</text>
</comment>